<feature type="domain" description="Quercetin 2,3-dioxygenase C-terminal cupin" evidence="5">
    <location>
        <begin position="167"/>
        <end position="252"/>
    </location>
</feature>
<evidence type="ECO:0000259" key="4">
    <source>
        <dbReference type="Pfam" id="PF02678"/>
    </source>
</evidence>
<gene>
    <name evidence="6" type="ORF">SAMN02745121_02250</name>
</gene>
<keyword evidence="7" id="KW-1185">Reference proteome</keyword>
<evidence type="ECO:0008006" key="8">
    <source>
        <dbReference type="Google" id="ProtNLM"/>
    </source>
</evidence>
<comment type="cofactor">
    <cofactor evidence="2">
        <name>Fe cation</name>
        <dbReference type="ChEBI" id="CHEBI:24875"/>
    </cofactor>
    <text evidence="2">Binds 1 Fe cation per subunit.</text>
</comment>
<evidence type="ECO:0000259" key="5">
    <source>
        <dbReference type="Pfam" id="PF17954"/>
    </source>
</evidence>
<dbReference type="PIRSF" id="PIRSF006232">
    <property type="entry name" value="Pirin"/>
    <property type="match status" value="1"/>
</dbReference>
<dbReference type="AlphaFoldDB" id="A0A1I1WCE5"/>
<protein>
    <recommendedName>
        <fullName evidence="8">Pirin N-terminal domain-containing protein</fullName>
    </recommendedName>
</protein>
<evidence type="ECO:0000256" key="3">
    <source>
        <dbReference type="RuleBase" id="RU003457"/>
    </source>
</evidence>
<dbReference type="Pfam" id="PF17954">
    <property type="entry name" value="Pirin_C_2"/>
    <property type="match status" value="1"/>
</dbReference>
<dbReference type="InterPro" id="IPR014710">
    <property type="entry name" value="RmlC-like_jellyroll"/>
</dbReference>
<dbReference type="Proteomes" id="UP000199400">
    <property type="component" value="Unassembled WGS sequence"/>
</dbReference>
<keyword evidence="2" id="KW-0408">Iron</keyword>
<proteinExistence type="inferred from homology"/>
<dbReference type="CDD" id="cd20311">
    <property type="entry name" value="cupin_Yhhw_C"/>
    <property type="match status" value="1"/>
</dbReference>
<dbReference type="Gene3D" id="2.60.120.10">
    <property type="entry name" value="Jelly Rolls"/>
    <property type="match status" value="2"/>
</dbReference>
<organism evidence="6 7">
    <name type="scientific">Nannocystis exedens</name>
    <dbReference type="NCBI Taxonomy" id="54"/>
    <lineage>
        <taxon>Bacteria</taxon>
        <taxon>Pseudomonadati</taxon>
        <taxon>Myxococcota</taxon>
        <taxon>Polyangia</taxon>
        <taxon>Nannocystales</taxon>
        <taxon>Nannocystaceae</taxon>
        <taxon>Nannocystis</taxon>
    </lineage>
</organism>
<dbReference type="InterPro" id="IPR012093">
    <property type="entry name" value="Pirin"/>
</dbReference>
<dbReference type="InterPro" id="IPR011051">
    <property type="entry name" value="RmlC_Cupin_sf"/>
</dbReference>
<evidence type="ECO:0000313" key="7">
    <source>
        <dbReference type="Proteomes" id="UP000199400"/>
    </source>
</evidence>
<dbReference type="EMBL" id="FOMX01000006">
    <property type="protein sequence ID" value="SFD92817.1"/>
    <property type="molecule type" value="Genomic_DNA"/>
</dbReference>
<dbReference type="Pfam" id="PF02678">
    <property type="entry name" value="Pirin"/>
    <property type="match status" value="1"/>
</dbReference>
<comment type="similarity">
    <text evidence="1 3">Belongs to the pirin family.</text>
</comment>
<dbReference type="STRING" id="54.SAMN02745121_02250"/>
<keyword evidence="2" id="KW-0479">Metal-binding</keyword>
<dbReference type="SUPFAM" id="SSF51182">
    <property type="entry name" value="RmlC-like cupins"/>
    <property type="match status" value="1"/>
</dbReference>
<dbReference type="InterPro" id="IPR041602">
    <property type="entry name" value="Quercetinase_C"/>
</dbReference>
<feature type="binding site" evidence="2">
    <location>
        <position position="122"/>
    </location>
    <ligand>
        <name>Fe cation</name>
        <dbReference type="ChEBI" id="CHEBI:24875"/>
    </ligand>
</feature>
<feature type="binding site" evidence="2">
    <location>
        <position position="80"/>
    </location>
    <ligand>
        <name>Fe cation</name>
        <dbReference type="ChEBI" id="CHEBI:24875"/>
    </ligand>
</feature>
<evidence type="ECO:0000256" key="1">
    <source>
        <dbReference type="ARBA" id="ARBA00008416"/>
    </source>
</evidence>
<evidence type="ECO:0000313" key="6">
    <source>
        <dbReference type="EMBL" id="SFD92817.1"/>
    </source>
</evidence>
<name>A0A1I1WCE5_9BACT</name>
<evidence type="ECO:0000256" key="2">
    <source>
        <dbReference type="PIRSR" id="PIRSR006232-1"/>
    </source>
</evidence>
<accession>A0A1I1WCE5</accession>
<dbReference type="CDD" id="cd02910">
    <property type="entry name" value="cupin_Yhhw_N"/>
    <property type="match status" value="1"/>
</dbReference>
<dbReference type="PANTHER" id="PTHR43212:SF3">
    <property type="entry name" value="QUERCETIN 2,3-DIOXYGENASE"/>
    <property type="match status" value="1"/>
</dbReference>
<feature type="domain" description="Pirin N-terminal" evidence="4">
    <location>
        <begin position="29"/>
        <end position="140"/>
    </location>
</feature>
<sequence>MEGITFSLIYRIKARVMMGPVMITQRLADSRGHADHGWLDSHHTFSFADYYDPAHMGFRNLRVINEDRVEPGRGFGTHPHRDMEILSYVLEGGLEHRDSMGTGSVIRPGDVQVMSAGTGVTHSEFNASRTEPVHFLQIWLLPERRGLRPGYQQRSFGPAEKDGRLRLVASRDGRDDSVTIHTDASVYAGVFAAGQRAEHPLASGRHAWVHVARGTVRVNGRDLEAGDALALSDEPAVTVEGTGGGEVLVFDLG</sequence>
<dbReference type="PANTHER" id="PTHR43212">
    <property type="entry name" value="QUERCETIN 2,3-DIOXYGENASE"/>
    <property type="match status" value="1"/>
</dbReference>
<feature type="binding site" evidence="2">
    <location>
        <position position="124"/>
    </location>
    <ligand>
        <name>Fe cation</name>
        <dbReference type="ChEBI" id="CHEBI:24875"/>
    </ligand>
</feature>
<feature type="binding site" evidence="2">
    <location>
        <position position="78"/>
    </location>
    <ligand>
        <name>Fe cation</name>
        <dbReference type="ChEBI" id="CHEBI:24875"/>
    </ligand>
</feature>
<dbReference type="InterPro" id="IPR003829">
    <property type="entry name" value="Pirin_N_dom"/>
</dbReference>
<reference evidence="7" key="1">
    <citation type="submission" date="2016-10" db="EMBL/GenBank/DDBJ databases">
        <authorList>
            <person name="Varghese N."/>
            <person name="Submissions S."/>
        </authorList>
    </citation>
    <scope>NUCLEOTIDE SEQUENCE [LARGE SCALE GENOMIC DNA]</scope>
    <source>
        <strain evidence="7">ATCC 25963</strain>
    </source>
</reference>
<dbReference type="GO" id="GO:0046872">
    <property type="term" value="F:metal ion binding"/>
    <property type="evidence" value="ECO:0007669"/>
    <property type="project" value="UniProtKB-KW"/>
</dbReference>